<proteinExistence type="predicted"/>
<reference evidence="2" key="1">
    <citation type="submission" date="2025-08" db="UniProtKB">
        <authorList>
            <consortium name="RefSeq"/>
        </authorList>
    </citation>
    <scope>IDENTIFICATION</scope>
    <source>
        <strain evidence="2">Tuebingen</strain>
        <tissue evidence="2">Fibroblasts and whole tissue</tissue>
    </source>
</reference>
<gene>
    <name evidence="2" type="primary">LOC141377645</name>
</gene>
<evidence type="ECO:0000313" key="2">
    <source>
        <dbReference type="RefSeq" id="XP_073778506.1"/>
    </source>
</evidence>
<dbReference type="RefSeq" id="XP_073778506.1">
    <property type="nucleotide sequence ID" value="XM_073922405.1"/>
</dbReference>
<keyword evidence="1" id="KW-1185">Reference proteome</keyword>
<sequence>MAASSGGGAVQAVGNDWIENGQEWGDGNDGSGNEVEEMEGSESCEPWTNCRGKKRKKRKNKLDSDEEMRSKVKEGNEEYNVFVRLVQEGATFEDWSPIQLTKALYKEIGEMVAVMHQKLVANRHKTHKKKKKKKLSVRVSRRHRRFRVEMAAVRSDSLEYFPENILIDILSYLSVQALVRNSRVCRRWQQLVKDQRLWRCVDLSSLKRVSSRLLWLLLRQYLGVGLRYLRVRGLLLSARGGSFLTHSWLQALRCRCPRLHTLSLLHADLRALQSCRVLPPSLHTLELHSCEVPPGFFSVDTDTQITQISIQTLVLDSVPSFSDQHLRSVCVWPQLRRLELRDLLRVTVAGLKSCVPPDTHTRQMSCAPSGTHTLRALTHLELQTGARAQMLALGLAEGWPGLQRLSLGGTEVSLGLLALGRLRELQWLRLHSCRLAHNMLLRSFRCVQQLRVLEFSEVEFVEDEIDTQQTSEAEPEAALRRTLHTLLPSCTVHFTHCTHTVSTD</sequence>
<name>A0AC58H950_DANRE</name>
<protein>
    <submittedName>
        <fullName evidence="2">F-box/LRR-repeat protein 12-like isoform X1</fullName>
    </submittedName>
</protein>
<accession>A0AC58H950</accession>
<organism evidence="1 2">
    <name type="scientific">Danio rerio</name>
    <name type="common">Zebrafish</name>
    <name type="synonym">Brachydanio rerio</name>
    <dbReference type="NCBI Taxonomy" id="7955"/>
    <lineage>
        <taxon>Eukaryota</taxon>
        <taxon>Metazoa</taxon>
        <taxon>Chordata</taxon>
        <taxon>Craniata</taxon>
        <taxon>Vertebrata</taxon>
        <taxon>Euteleostomi</taxon>
        <taxon>Actinopterygii</taxon>
        <taxon>Neopterygii</taxon>
        <taxon>Teleostei</taxon>
        <taxon>Ostariophysi</taxon>
        <taxon>Cypriniformes</taxon>
        <taxon>Danionidae</taxon>
        <taxon>Danioninae</taxon>
        <taxon>Danio</taxon>
    </lineage>
</organism>
<dbReference type="Proteomes" id="UP000000437">
    <property type="component" value="Chromosome 14"/>
</dbReference>
<evidence type="ECO:0000313" key="1">
    <source>
        <dbReference type="Proteomes" id="UP000000437"/>
    </source>
</evidence>